<keyword evidence="8" id="KW-0966">Cell projection</keyword>
<comment type="function">
    <text evidence="4 5">Required for flagellar hook formation. May act as a scaffolding protein.</text>
</comment>
<keyword evidence="3 5" id="KW-1005">Bacterial flagellum biogenesis</keyword>
<comment type="similarity">
    <text evidence="1 5">Belongs to the FlgD family.</text>
</comment>
<reference evidence="8 9" key="1">
    <citation type="submission" date="2015-05" db="EMBL/GenBank/DDBJ databases">
        <authorList>
            <person name="Tang B."/>
            <person name="Yu Y."/>
        </authorList>
    </citation>
    <scope>NUCLEOTIDE SEQUENCE [LARGE SCALE GENOMIC DNA]</scope>
    <source>
        <strain evidence="8 9">DSM 7029</strain>
    </source>
</reference>
<keyword evidence="8" id="KW-0969">Cilium</keyword>
<dbReference type="OrthoDB" id="9785233at2"/>
<dbReference type="Pfam" id="PF13860">
    <property type="entry name" value="FlgD_ig"/>
    <property type="match status" value="1"/>
</dbReference>
<dbReference type="EMBL" id="CP011371">
    <property type="protein sequence ID" value="AKJ30974.1"/>
    <property type="molecule type" value="Genomic_DNA"/>
</dbReference>
<dbReference type="InterPro" id="IPR005648">
    <property type="entry name" value="FlgD"/>
</dbReference>
<dbReference type="STRING" id="413882.AAW51_4283"/>
<evidence type="ECO:0000313" key="8">
    <source>
        <dbReference type="EMBL" id="AKJ30974.1"/>
    </source>
</evidence>
<evidence type="ECO:0000256" key="1">
    <source>
        <dbReference type="ARBA" id="ARBA00010577"/>
    </source>
</evidence>
<name>A0A0G3BNE7_9BURK</name>
<evidence type="ECO:0000256" key="5">
    <source>
        <dbReference type="RuleBase" id="RU362076"/>
    </source>
</evidence>
<dbReference type="InterPro" id="IPR025963">
    <property type="entry name" value="FLgD_Tudor"/>
</dbReference>
<dbReference type="KEGG" id="pbh:AAW51_4283"/>
<feature type="domain" description="FlgD/Vpr Ig-like" evidence="6">
    <location>
        <begin position="112"/>
        <end position="168"/>
    </location>
</feature>
<organism evidence="8 9">
    <name type="scientific">Caldimonas brevitalea</name>
    <dbReference type="NCBI Taxonomy" id="413882"/>
    <lineage>
        <taxon>Bacteria</taxon>
        <taxon>Pseudomonadati</taxon>
        <taxon>Pseudomonadota</taxon>
        <taxon>Betaproteobacteria</taxon>
        <taxon>Burkholderiales</taxon>
        <taxon>Sphaerotilaceae</taxon>
        <taxon>Caldimonas</taxon>
    </lineage>
</organism>
<keyword evidence="9" id="KW-1185">Reference proteome</keyword>
<protein>
    <recommendedName>
        <fullName evidence="2 5">Basal-body rod modification protein FlgD</fullName>
    </recommendedName>
</protein>
<proteinExistence type="inferred from homology"/>
<gene>
    <name evidence="8" type="primary">flgD</name>
    <name evidence="8" type="ORF">AAW51_4283</name>
</gene>
<dbReference type="InterPro" id="IPR025965">
    <property type="entry name" value="FlgD/Vpr_Ig-like"/>
</dbReference>
<dbReference type="Pfam" id="PF13861">
    <property type="entry name" value="FLgD_tudor"/>
    <property type="match status" value="1"/>
</dbReference>
<keyword evidence="8" id="KW-0282">Flagellum</keyword>
<evidence type="ECO:0000256" key="2">
    <source>
        <dbReference type="ARBA" id="ARBA00016013"/>
    </source>
</evidence>
<accession>A0A0G3BNE7</accession>
<feature type="domain" description="FlgD Tudor-like" evidence="7">
    <location>
        <begin position="90"/>
        <end position="217"/>
    </location>
</feature>
<dbReference type="AlphaFoldDB" id="A0A0G3BNE7"/>
<dbReference type="PATRIC" id="fig|413882.6.peg.4478"/>
<evidence type="ECO:0000313" key="9">
    <source>
        <dbReference type="Proteomes" id="UP000035352"/>
    </source>
</evidence>
<dbReference type="Pfam" id="PF03963">
    <property type="entry name" value="FlgD"/>
    <property type="match status" value="1"/>
</dbReference>
<dbReference type="RefSeq" id="WP_053013833.1">
    <property type="nucleotide sequence ID" value="NZ_CP011371.1"/>
</dbReference>
<evidence type="ECO:0000259" key="6">
    <source>
        <dbReference type="Pfam" id="PF13860"/>
    </source>
</evidence>
<dbReference type="Gene3D" id="2.30.30.910">
    <property type="match status" value="1"/>
</dbReference>
<dbReference type="Proteomes" id="UP000035352">
    <property type="component" value="Chromosome"/>
</dbReference>
<dbReference type="GO" id="GO:0044781">
    <property type="term" value="P:bacterial-type flagellum organization"/>
    <property type="evidence" value="ECO:0007669"/>
    <property type="project" value="UniProtKB-UniRule"/>
</dbReference>
<dbReference type="Gene3D" id="2.60.40.4070">
    <property type="match status" value="1"/>
</dbReference>
<sequence>MTTTSVSNSATTSSKLNELYAGSAVDSSKDPSAQDRFLKLLVTQMQNQDPLNPMDNAQVTSQMAQIQTVSGIEKLNTSLGTMSTSFLQGQAMQGASLIGRDVLVAGSSMAINEGQGRAAFELDGKADKVTVEITGAAGQVLDTISLGGLEAGRHHFAWKTEDGTPPESVNFRVTASSGASAVAATTYSRETVGAVSTTANGLELDLANGTTVSYGKVAGVLNP</sequence>
<evidence type="ECO:0000256" key="4">
    <source>
        <dbReference type="ARBA" id="ARBA00024746"/>
    </source>
</evidence>
<evidence type="ECO:0000259" key="7">
    <source>
        <dbReference type="Pfam" id="PF13861"/>
    </source>
</evidence>
<evidence type="ECO:0000256" key="3">
    <source>
        <dbReference type="ARBA" id="ARBA00022795"/>
    </source>
</evidence>